<name>A0A0F6YEX7_9BACT</name>
<dbReference type="InterPro" id="IPR011703">
    <property type="entry name" value="ATPase_AAA-3"/>
</dbReference>
<organism evidence="2 3">
    <name type="scientific">Sandaracinus amylolyticus</name>
    <dbReference type="NCBI Taxonomy" id="927083"/>
    <lineage>
        <taxon>Bacteria</taxon>
        <taxon>Pseudomonadati</taxon>
        <taxon>Myxococcota</taxon>
        <taxon>Polyangia</taxon>
        <taxon>Polyangiales</taxon>
        <taxon>Sandaracinaceae</taxon>
        <taxon>Sandaracinus</taxon>
    </lineage>
</organism>
<dbReference type="KEGG" id="samy:DB32_000039"/>
<accession>A0A0F6YEX7</accession>
<evidence type="ECO:0000313" key="2">
    <source>
        <dbReference type="EMBL" id="AKF02891.1"/>
    </source>
</evidence>
<dbReference type="InterPro" id="IPR027417">
    <property type="entry name" value="P-loop_NTPase"/>
</dbReference>
<evidence type="ECO:0000259" key="1">
    <source>
        <dbReference type="SMART" id="SM00382"/>
    </source>
</evidence>
<dbReference type="Pfam" id="PF17863">
    <property type="entry name" value="AAA_lid_2"/>
    <property type="match status" value="1"/>
</dbReference>
<proteinExistence type="predicted"/>
<dbReference type="STRING" id="927083.DB32_000039"/>
<dbReference type="Pfam" id="PF07726">
    <property type="entry name" value="AAA_3"/>
    <property type="match status" value="1"/>
</dbReference>
<dbReference type="PANTHER" id="PTHR42759:SF1">
    <property type="entry name" value="MAGNESIUM-CHELATASE SUBUNIT CHLD"/>
    <property type="match status" value="1"/>
</dbReference>
<dbReference type="Gene3D" id="1.10.8.80">
    <property type="entry name" value="Magnesium chelatase subunit I, C-Terminal domain"/>
    <property type="match status" value="1"/>
</dbReference>
<dbReference type="InterPro" id="IPR003593">
    <property type="entry name" value="AAA+_ATPase"/>
</dbReference>
<evidence type="ECO:0000313" key="3">
    <source>
        <dbReference type="Proteomes" id="UP000034883"/>
    </source>
</evidence>
<dbReference type="SMART" id="SM00382">
    <property type="entry name" value="AAA"/>
    <property type="match status" value="1"/>
</dbReference>
<feature type="domain" description="AAA+ ATPase" evidence="1">
    <location>
        <begin position="48"/>
        <end position="192"/>
    </location>
</feature>
<dbReference type="GO" id="GO:0016887">
    <property type="term" value="F:ATP hydrolysis activity"/>
    <property type="evidence" value="ECO:0007669"/>
    <property type="project" value="InterPro"/>
</dbReference>
<gene>
    <name evidence="2" type="ORF">DB32_000039</name>
</gene>
<dbReference type="OrthoDB" id="9808397at2"/>
<dbReference type="EMBL" id="CP011125">
    <property type="protein sequence ID" value="AKF02891.1"/>
    <property type="molecule type" value="Genomic_DNA"/>
</dbReference>
<keyword evidence="3" id="KW-1185">Reference proteome</keyword>
<protein>
    <submittedName>
        <fullName evidence="2">MoxR-like ATPase</fullName>
    </submittedName>
</protein>
<dbReference type="GO" id="GO:0005524">
    <property type="term" value="F:ATP binding"/>
    <property type="evidence" value="ECO:0007669"/>
    <property type="project" value="InterPro"/>
</dbReference>
<dbReference type="SUPFAM" id="SSF52540">
    <property type="entry name" value="P-loop containing nucleoside triphosphate hydrolases"/>
    <property type="match status" value="1"/>
</dbReference>
<dbReference type="PIRSF" id="PIRSF002849">
    <property type="entry name" value="AAA_ATPase_chaperone_MoxR_prd"/>
    <property type="match status" value="1"/>
</dbReference>
<dbReference type="InterPro" id="IPR050764">
    <property type="entry name" value="CbbQ/NirQ/NorQ/GpvN"/>
</dbReference>
<reference evidence="2 3" key="1">
    <citation type="submission" date="2015-03" db="EMBL/GenBank/DDBJ databases">
        <title>Genome assembly of Sandaracinus amylolyticus DSM 53668.</title>
        <authorList>
            <person name="Sharma G."/>
            <person name="Subramanian S."/>
        </authorList>
    </citation>
    <scope>NUCLEOTIDE SEQUENCE [LARGE SCALE GENOMIC DNA]</scope>
    <source>
        <strain evidence="2 3">DSM 53668</strain>
    </source>
</reference>
<dbReference type="AlphaFoldDB" id="A0A0F6YEX7"/>
<dbReference type="RefSeq" id="WP_053230386.1">
    <property type="nucleotide sequence ID" value="NZ_CP011125.1"/>
</dbReference>
<dbReference type="Gene3D" id="3.40.50.300">
    <property type="entry name" value="P-loop containing nucleotide triphosphate hydrolases"/>
    <property type="match status" value="1"/>
</dbReference>
<dbReference type="InterPro" id="IPR041628">
    <property type="entry name" value="ChlI/MoxR_AAA_lid"/>
</dbReference>
<dbReference type="PANTHER" id="PTHR42759">
    <property type="entry name" value="MOXR FAMILY PROTEIN"/>
    <property type="match status" value="1"/>
</dbReference>
<sequence length="348" mass="37729">MSEATKQIHVLNPFEHVRALCQRITRQVAERVVGQEEAVECVTAGLLLGGHVLMEGVPGVGKTLLARTLADVVHLKFHRVQFTPDLMPADVLGTYMVQTGPDGRPVMALQPGPLFSNIVLADEINRASPKTQSALLEAMQERQVSLGSSTHALPSPFFVVATQNPIDNEGTYPLPEAQLDRFLMKVMVRFPTEDEVMNIVARTAGGAEAAVQRVADAETILAAGKTIRTMPVADHVARYAVRLVFATHPDHKSAPACNRRYVKAGASPRAAQSVLAVAKFFALLDGRLNVAIDDVKRAAYPCLRHRILLNFDAIADEATTDSLIHQTLIELDRTKDDGGAAKAPAKKK</sequence>
<dbReference type="CDD" id="cd00009">
    <property type="entry name" value="AAA"/>
    <property type="match status" value="1"/>
</dbReference>
<dbReference type="Proteomes" id="UP000034883">
    <property type="component" value="Chromosome"/>
</dbReference>